<organism evidence="2 3">
    <name type="scientific">Fulvimarina uroteuthidis</name>
    <dbReference type="NCBI Taxonomy" id="3098149"/>
    <lineage>
        <taxon>Bacteria</taxon>
        <taxon>Pseudomonadati</taxon>
        <taxon>Pseudomonadota</taxon>
        <taxon>Alphaproteobacteria</taxon>
        <taxon>Hyphomicrobiales</taxon>
        <taxon>Aurantimonadaceae</taxon>
        <taxon>Fulvimarina</taxon>
    </lineage>
</organism>
<evidence type="ECO:0000256" key="1">
    <source>
        <dbReference type="SAM" id="MobiDB-lite"/>
    </source>
</evidence>
<keyword evidence="3" id="KW-1185">Reference proteome</keyword>
<feature type="compositionally biased region" description="Basic and acidic residues" evidence="1">
    <location>
        <begin position="52"/>
        <end position="68"/>
    </location>
</feature>
<protein>
    <submittedName>
        <fullName evidence="2">Uncharacterized protein</fullName>
    </submittedName>
</protein>
<comment type="caution">
    <text evidence="2">The sequence shown here is derived from an EMBL/GenBank/DDBJ whole genome shotgun (WGS) entry which is preliminary data.</text>
</comment>
<name>A0ABU5I283_9HYPH</name>
<evidence type="ECO:0000313" key="2">
    <source>
        <dbReference type="EMBL" id="MDY8109445.1"/>
    </source>
</evidence>
<gene>
    <name evidence="2" type="ORF">U0C82_09860</name>
</gene>
<feature type="region of interest" description="Disordered" evidence="1">
    <location>
        <begin position="45"/>
        <end position="68"/>
    </location>
</feature>
<dbReference type="Proteomes" id="UP001294412">
    <property type="component" value="Unassembled WGS sequence"/>
</dbReference>
<proteinExistence type="predicted"/>
<evidence type="ECO:0000313" key="3">
    <source>
        <dbReference type="Proteomes" id="UP001294412"/>
    </source>
</evidence>
<dbReference type="RefSeq" id="WP_322187445.1">
    <property type="nucleotide sequence ID" value="NZ_JAXLPB010000003.1"/>
</dbReference>
<reference evidence="2 3" key="1">
    <citation type="submission" date="2023-12" db="EMBL/GenBank/DDBJ databases">
        <title>Description of Novel Strain Fulvimarina sp. 2208YS6-2-32 isolated from Uroteuthis (Photololigo) edulis.</title>
        <authorList>
            <person name="Park J.-S."/>
        </authorList>
    </citation>
    <scope>NUCLEOTIDE SEQUENCE [LARGE SCALE GENOMIC DNA]</scope>
    <source>
        <strain evidence="2 3">2208YS6-2-32</strain>
    </source>
</reference>
<accession>A0ABU5I283</accession>
<dbReference type="EMBL" id="JAXLPB010000003">
    <property type="protein sequence ID" value="MDY8109445.1"/>
    <property type="molecule type" value="Genomic_DNA"/>
</dbReference>
<sequence length="68" mass="7432">MSMEDDRELMELVSSALKSLSVAQPPKMLVDFKTVRRSEASIARMVSSLSAHRSESSSSDDRDGPGMT</sequence>